<dbReference type="InterPro" id="IPR050276">
    <property type="entry name" value="MshD_Acetyltransferase"/>
</dbReference>
<name>A0A1R4A6F4_9ARCH</name>
<dbReference type="EMBL" id="LT719092">
    <property type="protein sequence ID" value="SJK84553.1"/>
    <property type="molecule type" value="Genomic_DNA"/>
</dbReference>
<feature type="domain" description="N-acetyltransferase" evidence="1">
    <location>
        <begin position="14"/>
        <end position="175"/>
    </location>
</feature>
<dbReference type="InterPro" id="IPR016181">
    <property type="entry name" value="Acyl_CoA_acyltransferase"/>
</dbReference>
<dbReference type="GO" id="GO:0016747">
    <property type="term" value="F:acyltransferase activity, transferring groups other than amino-acyl groups"/>
    <property type="evidence" value="ECO:0007669"/>
    <property type="project" value="InterPro"/>
</dbReference>
<dbReference type="GeneID" id="30927312"/>
<dbReference type="PROSITE" id="PS51186">
    <property type="entry name" value="GNAT"/>
    <property type="match status" value="1"/>
</dbReference>
<keyword evidence="2" id="KW-0808">Transferase</keyword>
<reference evidence="3" key="1">
    <citation type="submission" date="2016-06" db="EMBL/GenBank/DDBJ databases">
        <authorList>
            <person name="Toshchakov V.S."/>
        </authorList>
    </citation>
    <scope>NUCLEOTIDE SEQUENCE [LARGE SCALE GENOMIC DNA]</scope>
    <source>
        <strain>PM4 (JCM 30641</strain>
        <strain evidence="3">\VKM B-2940)</strain>
    </source>
</reference>
<accession>A0A1R4A6F4</accession>
<keyword evidence="3" id="KW-1185">Reference proteome</keyword>
<dbReference type="InterPro" id="IPR000182">
    <property type="entry name" value="GNAT_dom"/>
</dbReference>
<dbReference type="PANTHER" id="PTHR43617:SF34">
    <property type="entry name" value="PUTATIVE-RELATED"/>
    <property type="match status" value="1"/>
</dbReference>
<evidence type="ECO:0000313" key="2">
    <source>
        <dbReference type="EMBL" id="SJK84553.1"/>
    </source>
</evidence>
<sequence>MNNKRKNDVNVEEITIGKIDQHGLAEFRALRLESLKTVPEAFGSSYEDEYTFPEETWKSRIPNMLFAHYRESLIGMIGFLVRSRRKTSHVADVFSFYVSEKYQGNGVGKKLIEEVINAISRNSDVRKISLSVSSEMEAAIHLYSKFGFQVSGKLVNELNINGKFYDEFIMEKLLW</sequence>
<dbReference type="CDD" id="cd04301">
    <property type="entry name" value="NAT_SF"/>
    <property type="match status" value="1"/>
</dbReference>
<dbReference type="OrthoDB" id="43754at2157"/>
<dbReference type="STRING" id="1673428.CPM_0694"/>
<gene>
    <name evidence="2" type="ORF">CPM_0694</name>
</gene>
<dbReference type="Proteomes" id="UP000187822">
    <property type="component" value="Chromosome I"/>
</dbReference>
<dbReference type="KEGG" id="cdiv:CPM_0694"/>
<evidence type="ECO:0000313" key="3">
    <source>
        <dbReference type="Proteomes" id="UP000187822"/>
    </source>
</evidence>
<dbReference type="SUPFAM" id="SSF55729">
    <property type="entry name" value="Acyl-CoA N-acyltransferases (Nat)"/>
    <property type="match status" value="1"/>
</dbReference>
<protein>
    <submittedName>
        <fullName evidence="2">GNAT family N-acetyltransferase</fullName>
    </submittedName>
</protein>
<dbReference type="PANTHER" id="PTHR43617">
    <property type="entry name" value="L-AMINO ACID N-ACETYLTRANSFERASE"/>
    <property type="match status" value="1"/>
</dbReference>
<organism evidence="2 3">
    <name type="scientific">Cuniculiplasma divulgatum</name>
    <dbReference type="NCBI Taxonomy" id="1673428"/>
    <lineage>
        <taxon>Archaea</taxon>
        <taxon>Methanobacteriati</taxon>
        <taxon>Thermoplasmatota</taxon>
        <taxon>Thermoplasmata</taxon>
        <taxon>Thermoplasmatales</taxon>
        <taxon>Cuniculiplasmataceae</taxon>
        <taxon>Cuniculiplasma</taxon>
    </lineage>
</organism>
<evidence type="ECO:0000259" key="1">
    <source>
        <dbReference type="PROSITE" id="PS51186"/>
    </source>
</evidence>
<dbReference type="Pfam" id="PF00583">
    <property type="entry name" value="Acetyltransf_1"/>
    <property type="match status" value="1"/>
</dbReference>
<dbReference type="AlphaFoldDB" id="A0A1R4A6F4"/>
<dbReference type="Gene3D" id="3.40.630.30">
    <property type="match status" value="1"/>
</dbReference>
<proteinExistence type="predicted"/>
<dbReference type="RefSeq" id="WP_077076064.1">
    <property type="nucleotide sequence ID" value="NZ_LT719092.1"/>
</dbReference>